<keyword evidence="2" id="KW-1185">Reference proteome</keyword>
<dbReference type="GeneID" id="89997531"/>
<evidence type="ECO:0000313" key="2">
    <source>
        <dbReference type="Proteomes" id="UP001334248"/>
    </source>
</evidence>
<name>A0ABR0RR67_9EURO</name>
<protein>
    <submittedName>
        <fullName evidence="1">Uncharacterized protein</fullName>
    </submittedName>
</protein>
<organism evidence="1 2">
    <name type="scientific">Knufia obscura</name>
    <dbReference type="NCBI Taxonomy" id="1635080"/>
    <lineage>
        <taxon>Eukaryota</taxon>
        <taxon>Fungi</taxon>
        <taxon>Dikarya</taxon>
        <taxon>Ascomycota</taxon>
        <taxon>Pezizomycotina</taxon>
        <taxon>Eurotiomycetes</taxon>
        <taxon>Chaetothyriomycetidae</taxon>
        <taxon>Chaetothyriales</taxon>
        <taxon>Trichomeriaceae</taxon>
        <taxon>Knufia</taxon>
    </lineage>
</organism>
<sequence>MLSALSFLHLNGVHVDNLYTTHIWIRDDFSLALSSFVHASVPIAALEDKDFAGSGSQRDAIKRTWHEYVEVENRKRGGHRLRAEEGLMREDDFLPDQEAPKDANLDSEVKLDLFHWATLVFRFMTDAFSDRPSGLEPGFEVECDGCHVDPGYDVHGWGPNTVTSGQANTNLRDWAQMHTRLNDIGPDRLGWVLIKAWMGEYETAEDAMRDVQSAVEEAGLRMVREDEIELEGGKHYEDVFEVVNDNEGSRTGFGLRTTWARELRLRKGWNESRSRLQ</sequence>
<dbReference type="RefSeq" id="XP_064731167.1">
    <property type="nucleotide sequence ID" value="XM_064872509.1"/>
</dbReference>
<gene>
    <name evidence="1" type="ORF">PMZ80_004082</name>
</gene>
<dbReference type="EMBL" id="JAVHJV010000004">
    <property type="protein sequence ID" value="KAK5943077.1"/>
    <property type="molecule type" value="Genomic_DNA"/>
</dbReference>
<evidence type="ECO:0000313" key="1">
    <source>
        <dbReference type="EMBL" id="KAK5943077.1"/>
    </source>
</evidence>
<dbReference type="Proteomes" id="UP001334248">
    <property type="component" value="Unassembled WGS sequence"/>
</dbReference>
<comment type="caution">
    <text evidence="1">The sequence shown here is derived from an EMBL/GenBank/DDBJ whole genome shotgun (WGS) entry which is preliminary data.</text>
</comment>
<proteinExistence type="predicted"/>
<accession>A0ABR0RR67</accession>
<reference evidence="1 2" key="1">
    <citation type="journal article" date="2023" name="Res Sq">
        <title>Genomic and morphological characterization of Knufia obscura isolated from the Mars 2020 spacecraft assembly facility.</title>
        <authorList>
            <person name="Chander A.M."/>
            <person name="Teixeira M.M."/>
            <person name="Singh N.K."/>
            <person name="Williams M.P."/>
            <person name="Parker C.W."/>
            <person name="Leo P."/>
            <person name="Stajich J.E."/>
            <person name="Torok T."/>
            <person name="Tighe S."/>
            <person name="Mason C.E."/>
            <person name="Venkateswaran K."/>
        </authorList>
    </citation>
    <scope>NUCLEOTIDE SEQUENCE [LARGE SCALE GENOMIC DNA]</scope>
    <source>
        <strain evidence="1 2">CCFEE 5817</strain>
    </source>
</reference>